<dbReference type="RefSeq" id="WP_218972244.1">
    <property type="nucleotide sequence ID" value="NZ_MVDD01000010.1"/>
</dbReference>
<name>A0A2N3HVB5_9BACT</name>
<keyword evidence="3" id="KW-1185">Reference proteome</keyword>
<evidence type="ECO:0000256" key="1">
    <source>
        <dbReference type="SAM" id="Phobius"/>
    </source>
</evidence>
<keyword evidence="1" id="KW-0472">Membrane</keyword>
<gene>
    <name evidence="2" type="ORF">BZG02_13755</name>
</gene>
<dbReference type="Proteomes" id="UP000233535">
    <property type="component" value="Unassembled WGS sequence"/>
</dbReference>
<sequence>MKKKLDQHILDTMSKDLANWHGPFYCNRKDSRLMVPKYDPMLGWTFNFASPYAFITIIVIVLLIVGSQILL</sequence>
<reference evidence="2 3" key="1">
    <citation type="journal article" date="2017" name="Front. Microbiol.">
        <title>Labilibaculum manganireducens gen. nov., sp. nov. and Labilibaculum filiforme sp. nov., Novel Bacteroidetes Isolated from Subsurface Sediments of the Baltic Sea.</title>
        <authorList>
            <person name="Vandieken V."/>
            <person name="Marshall I.P."/>
            <person name="Niemann H."/>
            <person name="Engelen B."/>
            <person name="Cypionka H."/>
        </authorList>
    </citation>
    <scope>NUCLEOTIDE SEQUENCE [LARGE SCALE GENOMIC DNA]</scope>
    <source>
        <strain evidence="2 3">59.16B</strain>
    </source>
</reference>
<protein>
    <submittedName>
        <fullName evidence="2">Uncharacterized protein</fullName>
    </submittedName>
</protein>
<dbReference type="EMBL" id="MVDD01000010">
    <property type="protein sequence ID" value="PKQ62000.1"/>
    <property type="molecule type" value="Genomic_DNA"/>
</dbReference>
<organism evidence="2 3">
    <name type="scientific">Labilibaculum filiforme</name>
    <dbReference type="NCBI Taxonomy" id="1940526"/>
    <lineage>
        <taxon>Bacteria</taxon>
        <taxon>Pseudomonadati</taxon>
        <taxon>Bacteroidota</taxon>
        <taxon>Bacteroidia</taxon>
        <taxon>Marinilabiliales</taxon>
        <taxon>Marinifilaceae</taxon>
        <taxon>Labilibaculum</taxon>
    </lineage>
</organism>
<proteinExistence type="predicted"/>
<evidence type="ECO:0000313" key="2">
    <source>
        <dbReference type="EMBL" id="PKQ62000.1"/>
    </source>
</evidence>
<keyword evidence="1" id="KW-0812">Transmembrane</keyword>
<comment type="caution">
    <text evidence="2">The sequence shown here is derived from an EMBL/GenBank/DDBJ whole genome shotgun (WGS) entry which is preliminary data.</text>
</comment>
<dbReference type="AlphaFoldDB" id="A0A2N3HVB5"/>
<keyword evidence="1" id="KW-1133">Transmembrane helix</keyword>
<accession>A0A2N3HVB5</accession>
<feature type="transmembrane region" description="Helical" evidence="1">
    <location>
        <begin position="41"/>
        <end position="65"/>
    </location>
</feature>
<evidence type="ECO:0000313" key="3">
    <source>
        <dbReference type="Proteomes" id="UP000233535"/>
    </source>
</evidence>